<accession>A0ABY7DQV4</accession>
<dbReference type="EMBL" id="CP111014">
    <property type="protein sequence ID" value="WAQ99498.1"/>
    <property type="molecule type" value="Genomic_DNA"/>
</dbReference>
<feature type="compositionally biased region" description="Basic residues" evidence="2">
    <location>
        <begin position="74"/>
        <end position="97"/>
    </location>
</feature>
<feature type="compositionally biased region" description="Basic and acidic residues" evidence="2">
    <location>
        <begin position="304"/>
        <end position="322"/>
    </location>
</feature>
<evidence type="ECO:0000256" key="1">
    <source>
        <dbReference type="ARBA" id="ARBA00006795"/>
    </source>
</evidence>
<feature type="compositionally biased region" description="Low complexity" evidence="2">
    <location>
        <begin position="28"/>
        <end position="44"/>
    </location>
</feature>
<feature type="compositionally biased region" description="Basic and acidic residues" evidence="2">
    <location>
        <begin position="98"/>
        <end position="107"/>
    </location>
</feature>
<feature type="compositionally biased region" description="Basic and acidic residues" evidence="2">
    <location>
        <begin position="1"/>
        <end position="27"/>
    </location>
</feature>
<dbReference type="InterPro" id="IPR040194">
    <property type="entry name" value="Cwf19-like"/>
</dbReference>
<dbReference type="Proteomes" id="UP001164746">
    <property type="component" value="Chromosome 3"/>
</dbReference>
<sequence length="595" mass="68849">MIRDAEIAKFGRPRTGDQRKRFMKPTDSDNISDSRNSKSSSSGYNRKRSKSPERSRFQRPRSNSRERRDTSRSREKRRSRSRSRERRSRSRDRRSRSRERYRSRDYRSSTSSSLKGRFMKPGDLDNGDKRREASSSSNSKAPSWRKKEFQKPDEDKEEVKRENVDTPRERRRERRKSSSSSDSSSDSSSESTSEDERSKRKSPAKKQPPSRILTEKEMNDLGAKIVKAEILGNEELAAKLKAQLESAREAKKTAPQGQVRVGGQDEEEEEVVTLTRTGRSGMARPVSEGEFPVESGGRRRRKKQTVETHTGKQGERTKYFDDDDKHDLKSLVEREKLGTAEDQNQMFARLAGRASERTDDDFQMDDLILSKADRKQSEAVQEQRDRAAAIFEHKKMGTAMDKCNFCFGKVSKHLIIAIGQKVYLSLPPHQSLTEGHCLIVPMQHVTSSTLFRKTLTRMFTEKDEDVVFMETSMRLKHFPHMCIECVPIEKEVGDMAPIYFKVPKGFPYFAVDFGNEGGFAHVIEDEQKFPHYFGREIIGGMVDADHRLWKKPPRENFDDQRRKVMKFSEMWKPYDWTQNIDKKVNEDSSSSSSDD</sequence>
<protein>
    <submittedName>
        <fullName evidence="4">C19L2-like protein</fullName>
    </submittedName>
</protein>
<dbReference type="PANTHER" id="PTHR12072:SF5">
    <property type="entry name" value="CWF19-LIKE PROTEIN 2"/>
    <property type="match status" value="1"/>
</dbReference>
<feature type="compositionally biased region" description="Basic and acidic residues" evidence="2">
    <location>
        <begin position="120"/>
        <end position="133"/>
    </location>
</feature>
<dbReference type="InterPro" id="IPR006767">
    <property type="entry name" value="Cwf19-like_C_dom-2"/>
</dbReference>
<gene>
    <name evidence="4" type="ORF">MAR_023871</name>
</gene>
<keyword evidence="5" id="KW-1185">Reference proteome</keyword>
<comment type="similarity">
    <text evidence="1">Belongs to the CWF19 family.</text>
</comment>
<reference evidence="4" key="1">
    <citation type="submission" date="2022-11" db="EMBL/GenBank/DDBJ databases">
        <title>Centuries of genome instability and evolution in soft-shell clam transmissible cancer (bioRxiv).</title>
        <authorList>
            <person name="Hart S.F.M."/>
            <person name="Yonemitsu M.A."/>
            <person name="Giersch R.M."/>
            <person name="Beal B.F."/>
            <person name="Arriagada G."/>
            <person name="Davis B.W."/>
            <person name="Ostrander E.A."/>
            <person name="Goff S.P."/>
            <person name="Metzger M.J."/>
        </authorList>
    </citation>
    <scope>NUCLEOTIDE SEQUENCE</scope>
    <source>
        <strain evidence="4">MELC-2E11</strain>
        <tissue evidence="4">Siphon/mantle</tissue>
    </source>
</reference>
<evidence type="ECO:0000259" key="3">
    <source>
        <dbReference type="Pfam" id="PF04676"/>
    </source>
</evidence>
<evidence type="ECO:0000256" key="2">
    <source>
        <dbReference type="SAM" id="MobiDB-lite"/>
    </source>
</evidence>
<feature type="region of interest" description="Disordered" evidence="2">
    <location>
        <begin position="244"/>
        <end position="322"/>
    </location>
</feature>
<proteinExistence type="inferred from homology"/>
<organism evidence="4 5">
    <name type="scientific">Mya arenaria</name>
    <name type="common">Soft-shell clam</name>
    <dbReference type="NCBI Taxonomy" id="6604"/>
    <lineage>
        <taxon>Eukaryota</taxon>
        <taxon>Metazoa</taxon>
        <taxon>Spiralia</taxon>
        <taxon>Lophotrochozoa</taxon>
        <taxon>Mollusca</taxon>
        <taxon>Bivalvia</taxon>
        <taxon>Autobranchia</taxon>
        <taxon>Heteroconchia</taxon>
        <taxon>Euheterodonta</taxon>
        <taxon>Imparidentia</taxon>
        <taxon>Neoheterodontei</taxon>
        <taxon>Myida</taxon>
        <taxon>Myoidea</taxon>
        <taxon>Myidae</taxon>
        <taxon>Mya</taxon>
    </lineage>
</organism>
<dbReference type="Pfam" id="PF04676">
    <property type="entry name" value="CwfJ_C_2"/>
    <property type="match status" value="1"/>
</dbReference>
<dbReference type="InterPro" id="IPR036265">
    <property type="entry name" value="HIT-like_sf"/>
</dbReference>
<feature type="region of interest" description="Disordered" evidence="2">
    <location>
        <begin position="1"/>
        <end position="218"/>
    </location>
</feature>
<evidence type="ECO:0000313" key="4">
    <source>
        <dbReference type="EMBL" id="WAQ99498.1"/>
    </source>
</evidence>
<feature type="compositionally biased region" description="Basic and acidic residues" evidence="2">
    <location>
        <begin position="145"/>
        <end position="170"/>
    </location>
</feature>
<feature type="domain" description="Cwf19-like protein C-terminal" evidence="3">
    <location>
        <begin position="498"/>
        <end position="577"/>
    </location>
</feature>
<dbReference type="PANTHER" id="PTHR12072">
    <property type="entry name" value="CWF19, CELL CYCLE CONTROL PROTEIN"/>
    <property type="match status" value="1"/>
</dbReference>
<feature type="compositionally biased region" description="Basic and acidic residues" evidence="2">
    <location>
        <begin position="63"/>
        <end position="73"/>
    </location>
</feature>
<feature type="compositionally biased region" description="Low complexity" evidence="2">
    <location>
        <begin position="178"/>
        <end position="191"/>
    </location>
</feature>
<name>A0ABY7DQV4_MYAAR</name>
<evidence type="ECO:0000313" key="5">
    <source>
        <dbReference type="Proteomes" id="UP001164746"/>
    </source>
</evidence>
<dbReference type="SUPFAM" id="SSF54197">
    <property type="entry name" value="HIT-like"/>
    <property type="match status" value="1"/>
</dbReference>